<keyword evidence="2" id="KW-0812">Transmembrane</keyword>
<evidence type="ECO:0000256" key="1">
    <source>
        <dbReference type="SAM" id="MobiDB-lite"/>
    </source>
</evidence>
<feature type="region of interest" description="Disordered" evidence="1">
    <location>
        <begin position="28"/>
        <end position="47"/>
    </location>
</feature>
<accession>A0A0K0GLI6</accession>
<feature type="transmembrane region" description="Helical" evidence="2">
    <location>
        <begin position="6"/>
        <end position="22"/>
    </location>
</feature>
<organism evidence="3 4">
    <name type="scientific">Xanthomonas oryzae pv. oryzae (strain PXO99A)</name>
    <dbReference type="NCBI Taxonomy" id="360094"/>
    <lineage>
        <taxon>Bacteria</taxon>
        <taxon>Pseudomonadati</taxon>
        <taxon>Pseudomonadota</taxon>
        <taxon>Gammaproteobacteria</taxon>
        <taxon>Lysobacterales</taxon>
        <taxon>Lysobacteraceae</taxon>
        <taxon>Xanthomonas</taxon>
    </lineage>
</organism>
<evidence type="ECO:0000313" key="3">
    <source>
        <dbReference type="EMBL" id="ACD59499.1"/>
    </source>
</evidence>
<dbReference type="EMBL" id="CP000967">
    <property type="protein sequence ID" value="ACD59499.1"/>
    <property type="molecule type" value="Genomic_DNA"/>
</dbReference>
<name>A0A0K0GLI6_XANOP</name>
<gene>
    <name evidence="3" type="ordered locus">PXO_01192</name>
</gene>
<sequence length="47" mass="5108">MATISASYLATSISMLAMLRLVRRSSITRSRNSAYSAPTFTSPPRSV</sequence>
<protein>
    <submittedName>
        <fullName evidence="3">Uncharacterized protein</fullName>
    </submittedName>
</protein>
<dbReference type="AlphaFoldDB" id="A0A0K0GLI6"/>
<dbReference type="Proteomes" id="UP000001740">
    <property type="component" value="Chromosome"/>
</dbReference>
<evidence type="ECO:0000313" key="4">
    <source>
        <dbReference type="Proteomes" id="UP000001740"/>
    </source>
</evidence>
<evidence type="ECO:0000256" key="2">
    <source>
        <dbReference type="SAM" id="Phobius"/>
    </source>
</evidence>
<dbReference type="HOGENOM" id="CLU_3174818_0_0_6"/>
<keyword evidence="2" id="KW-0472">Membrane</keyword>
<proteinExistence type="predicted"/>
<reference evidence="3 4" key="1">
    <citation type="journal article" date="2008" name="BMC Genomics">
        <title>Genome sequence and rapid evolution of the rice pathogen Xanthomonas oryzae pv. oryzae PXO99A.</title>
        <authorList>
            <person name="Salzberg S.L."/>
            <person name="Sommer D.D."/>
            <person name="Schatz M.C."/>
            <person name="Phillippy A.M."/>
            <person name="Rabinowicz P.D."/>
            <person name="Tsuge S."/>
            <person name="Furutani A."/>
            <person name="Ochiai H."/>
            <person name="Delcher A.L."/>
            <person name="Kelley D."/>
            <person name="Madupu R."/>
            <person name="Puiu D."/>
            <person name="Radune D."/>
            <person name="Shumway M."/>
            <person name="Trapnell C."/>
            <person name="Aparna G."/>
            <person name="Jha G."/>
            <person name="Pandey A."/>
            <person name="Patil P.B."/>
            <person name="Ishihara H."/>
            <person name="Meyer D.F."/>
            <person name="Szurek B."/>
            <person name="Verdier V."/>
            <person name="Koebnik R."/>
            <person name="Dow J.M."/>
            <person name="Ryan R.P."/>
            <person name="Hirata H."/>
            <person name="Tsuyumu S."/>
            <person name="Won Lee S."/>
            <person name="Seo Y.S."/>
            <person name="Sriariyanum M."/>
            <person name="Ronald P.C."/>
            <person name="Sonti R.V."/>
            <person name="Van Sluys M.A."/>
            <person name="Leach J.E."/>
            <person name="White F.F."/>
            <person name="Bogdanove A.J."/>
        </authorList>
    </citation>
    <scope>NUCLEOTIDE SEQUENCE [LARGE SCALE GENOMIC DNA]</scope>
    <source>
        <strain evidence="3 4">PXO99A</strain>
    </source>
</reference>
<dbReference type="KEGG" id="xop:PXO_01192"/>
<keyword evidence="2" id="KW-1133">Transmembrane helix</keyword>